<dbReference type="EMBL" id="VJXW01000020">
    <property type="protein sequence ID" value="TRW23180.1"/>
    <property type="molecule type" value="Genomic_DNA"/>
</dbReference>
<evidence type="ECO:0000256" key="6">
    <source>
        <dbReference type="ARBA" id="ARBA00023136"/>
    </source>
</evidence>
<keyword evidence="6 7" id="KW-0472">Membrane</keyword>
<accession>A0A552UYG2</accession>
<dbReference type="PANTHER" id="PTHR37937">
    <property type="entry name" value="CONJUGATIVE TRANSFER: DNA TRANSPORT"/>
    <property type="match status" value="1"/>
</dbReference>
<evidence type="ECO:0000256" key="5">
    <source>
        <dbReference type="ARBA" id="ARBA00022989"/>
    </source>
</evidence>
<dbReference type="AlphaFoldDB" id="A0A552UYG2"/>
<name>A0A552UYG2_9FIRM</name>
<evidence type="ECO:0000313" key="8">
    <source>
        <dbReference type="EMBL" id="TRW23180.1"/>
    </source>
</evidence>
<keyword evidence="5 7" id="KW-1133">Transmembrane helix</keyword>
<dbReference type="OrthoDB" id="9766496at2"/>
<dbReference type="SUPFAM" id="SSF52540">
    <property type="entry name" value="P-loop containing nucleoside triphosphate hydrolases"/>
    <property type="match status" value="1"/>
</dbReference>
<dbReference type="InterPro" id="IPR003688">
    <property type="entry name" value="TraG/VirD4"/>
</dbReference>
<protein>
    <submittedName>
        <fullName evidence="8">Type IV secretory system conjugative DNA transfer family protein</fullName>
    </submittedName>
</protein>
<sequence>MMNKFEKIFKGIQKDLKNLLKLKNEKSKKFLMIFILGFILFLTVNKLAYSYRIYQNFNHIISIPIISFDNNDMSYALFITGVLLLVGYEKFSNKKKFRKGIEHGSARWGTKEDIAPFIDPDEDKNILLTKTEKLTLSGKAVKGQPVFTARNKNVLVIGGSGSGKTFSFVKPNIMQAHSSYVITDPKGTLLYETGSFLLKQKYKIKTLNLKDFSQSMHYNPFSYIKKETDILKFVKTLIANTKGEGSQSGDDFWQKAEELLYMALISLILETAPKEEQNIITLLELLNESAVSEEDESAENPVDLLFKDLENGYVDEETGIKFDPNPNSFALRQYKKYKLAAGVIELRRTLNHYFSEICTS</sequence>
<dbReference type="InterPro" id="IPR027417">
    <property type="entry name" value="P-loop_NTPase"/>
</dbReference>
<evidence type="ECO:0000256" key="2">
    <source>
        <dbReference type="ARBA" id="ARBA00008806"/>
    </source>
</evidence>
<feature type="transmembrane region" description="Helical" evidence="7">
    <location>
        <begin position="30"/>
        <end position="53"/>
    </location>
</feature>
<evidence type="ECO:0000256" key="4">
    <source>
        <dbReference type="ARBA" id="ARBA00022692"/>
    </source>
</evidence>
<dbReference type="InterPro" id="IPR051539">
    <property type="entry name" value="T4SS-coupling_protein"/>
</dbReference>
<evidence type="ECO:0000313" key="9">
    <source>
        <dbReference type="Proteomes" id="UP000319424"/>
    </source>
</evidence>
<keyword evidence="3" id="KW-1003">Cell membrane</keyword>
<dbReference type="GO" id="GO:0005886">
    <property type="term" value="C:plasma membrane"/>
    <property type="evidence" value="ECO:0007669"/>
    <property type="project" value="UniProtKB-SubCell"/>
</dbReference>
<dbReference type="RefSeq" id="WP_144398757.1">
    <property type="nucleotide sequence ID" value="NZ_VJXW01000020.1"/>
</dbReference>
<evidence type="ECO:0000256" key="7">
    <source>
        <dbReference type="SAM" id="Phobius"/>
    </source>
</evidence>
<dbReference type="Pfam" id="PF02534">
    <property type="entry name" value="T4SS-DNA_transf"/>
    <property type="match status" value="1"/>
</dbReference>
<reference evidence="8 9" key="1">
    <citation type="submission" date="2019-07" db="EMBL/GenBank/DDBJ databases">
        <title>Criibacterium bergeronii gen. nov., sp. nov. isolated from human clinical samples.</title>
        <authorList>
            <person name="Maheux A.F."/>
            <person name="Boudreau D.K."/>
            <person name="Berube E."/>
            <person name="Brodeur S."/>
            <person name="Bernard K.A."/>
            <person name="Abed J.Y."/>
            <person name="Ducrey E."/>
            <person name="Guay E.F."/>
            <person name="Raymond F."/>
            <person name="Corbeil J."/>
            <person name="Domingo M.-C."/>
            <person name="Roy P.H."/>
            <person name="Boissinot M."/>
            <person name="Tocheva E.I."/>
            <person name="Omar R.F."/>
        </authorList>
    </citation>
    <scope>NUCLEOTIDE SEQUENCE [LARGE SCALE GENOMIC DNA]</scope>
    <source>
        <strain evidence="8 9">CCRI-24246</strain>
    </source>
</reference>
<gene>
    <name evidence="8" type="ORF">FL857_10390</name>
</gene>
<evidence type="ECO:0000256" key="3">
    <source>
        <dbReference type="ARBA" id="ARBA00022475"/>
    </source>
</evidence>
<proteinExistence type="inferred from homology"/>
<feature type="transmembrane region" description="Helical" evidence="7">
    <location>
        <begin position="73"/>
        <end position="91"/>
    </location>
</feature>
<comment type="subcellular location">
    <subcellularLocation>
        <location evidence="1">Cell membrane</location>
        <topology evidence="1">Multi-pass membrane protein</topology>
    </subcellularLocation>
</comment>
<comment type="caution">
    <text evidence="8">The sequence shown here is derived from an EMBL/GenBank/DDBJ whole genome shotgun (WGS) entry which is preliminary data.</text>
</comment>
<dbReference type="Gene3D" id="3.40.50.300">
    <property type="entry name" value="P-loop containing nucleotide triphosphate hydrolases"/>
    <property type="match status" value="1"/>
</dbReference>
<comment type="similarity">
    <text evidence="2">Belongs to the VirD4/TraG family.</text>
</comment>
<organism evidence="8 9">
    <name type="scientific">Criibacterium bergeronii</name>
    <dbReference type="NCBI Taxonomy" id="1871336"/>
    <lineage>
        <taxon>Bacteria</taxon>
        <taxon>Bacillati</taxon>
        <taxon>Bacillota</taxon>
        <taxon>Clostridia</taxon>
        <taxon>Peptostreptococcales</taxon>
        <taxon>Filifactoraceae</taxon>
        <taxon>Criibacterium</taxon>
    </lineage>
</organism>
<keyword evidence="4 7" id="KW-0812">Transmembrane</keyword>
<evidence type="ECO:0000256" key="1">
    <source>
        <dbReference type="ARBA" id="ARBA00004651"/>
    </source>
</evidence>
<dbReference type="Proteomes" id="UP000319424">
    <property type="component" value="Unassembled WGS sequence"/>
</dbReference>
<dbReference type="PANTHER" id="PTHR37937:SF1">
    <property type="entry name" value="CONJUGATIVE TRANSFER: DNA TRANSPORT"/>
    <property type="match status" value="1"/>
</dbReference>
<dbReference type="CDD" id="cd01127">
    <property type="entry name" value="TrwB_TraG_TraD_VirD4"/>
    <property type="match status" value="1"/>
</dbReference>